<dbReference type="Proteomes" id="UP001319180">
    <property type="component" value="Unassembled WGS sequence"/>
</dbReference>
<name>A0AAP2GCW7_9BACT</name>
<feature type="signal peptide" evidence="1">
    <location>
        <begin position="1"/>
        <end position="19"/>
    </location>
</feature>
<proteinExistence type="predicted"/>
<evidence type="ECO:0000256" key="1">
    <source>
        <dbReference type="SAM" id="SignalP"/>
    </source>
</evidence>
<dbReference type="AlphaFoldDB" id="A0AAP2GCW7"/>
<evidence type="ECO:0000313" key="2">
    <source>
        <dbReference type="EMBL" id="MBT1686602.1"/>
    </source>
</evidence>
<evidence type="ECO:0000313" key="3">
    <source>
        <dbReference type="Proteomes" id="UP001319180"/>
    </source>
</evidence>
<comment type="caution">
    <text evidence="2">The sequence shown here is derived from an EMBL/GenBank/DDBJ whole genome shotgun (WGS) entry which is preliminary data.</text>
</comment>
<feature type="chain" id="PRO_5042946094" description="EfeO-type cupredoxin-like domain-containing protein" evidence="1">
    <location>
        <begin position="20"/>
        <end position="104"/>
    </location>
</feature>
<keyword evidence="3" id="KW-1185">Reference proteome</keyword>
<gene>
    <name evidence="2" type="ORF">KK078_08550</name>
</gene>
<dbReference type="EMBL" id="JAHESC010000009">
    <property type="protein sequence ID" value="MBT1686602.1"/>
    <property type="molecule type" value="Genomic_DNA"/>
</dbReference>
<organism evidence="2 3">
    <name type="scientific">Dawidia soli</name>
    <dbReference type="NCBI Taxonomy" id="2782352"/>
    <lineage>
        <taxon>Bacteria</taxon>
        <taxon>Pseudomonadati</taxon>
        <taxon>Bacteroidota</taxon>
        <taxon>Cytophagia</taxon>
        <taxon>Cytophagales</taxon>
        <taxon>Chryseotaleaceae</taxon>
        <taxon>Dawidia</taxon>
    </lineage>
</organism>
<accession>A0AAP2GCW7</accession>
<sequence length="104" mass="11490">MVKLVLLSLLLTINLPSSLPDSTGCDKLSIETEITPVPGKRQSNVKIKVAGGVSPHHCVAFDQRHKLVSEDLDKLEFERLEPGSYDFYVSDHTGCTEKVVVKIK</sequence>
<keyword evidence="1" id="KW-0732">Signal</keyword>
<dbReference type="RefSeq" id="WP_254089839.1">
    <property type="nucleotide sequence ID" value="NZ_JAHESC010000009.1"/>
</dbReference>
<reference evidence="2 3" key="1">
    <citation type="submission" date="2021-05" db="EMBL/GenBank/DDBJ databases">
        <title>A Polyphasic approach of four new species of the genus Ohtaekwangia: Ohtaekwangia histidinii sp. nov., Ohtaekwangia cretensis sp. nov., Ohtaekwangia indiensis sp. nov., Ohtaekwangia reichenbachii sp. nov. from diverse environment.</title>
        <authorList>
            <person name="Octaviana S."/>
        </authorList>
    </citation>
    <scope>NUCLEOTIDE SEQUENCE [LARGE SCALE GENOMIC DNA]</scope>
    <source>
        <strain evidence="2 3">PWU37</strain>
    </source>
</reference>
<evidence type="ECO:0008006" key="4">
    <source>
        <dbReference type="Google" id="ProtNLM"/>
    </source>
</evidence>
<protein>
    <recommendedName>
        <fullName evidence="4">EfeO-type cupredoxin-like domain-containing protein</fullName>
    </recommendedName>
</protein>